<reference evidence="1" key="1">
    <citation type="submission" date="2018-08" db="EMBL/GenBank/DDBJ databases">
        <authorList>
            <person name="Rossello M."/>
        </authorList>
    </citation>
    <scope>NUCLEOTIDE SEQUENCE [LARGE SCALE GENOMIC DNA]</scope>
    <source>
        <strain evidence="1">cv. Chinese Spring</strain>
    </source>
</reference>
<dbReference type="EnsemblPlants" id="TraesCS3A02G174200.1">
    <property type="protein sequence ID" value="TraesCS3A02G174200.1"/>
    <property type="gene ID" value="TraesCS3A02G174200"/>
</dbReference>
<dbReference type="Gramene" id="TraesCS3A03G0413400.1">
    <property type="protein sequence ID" value="TraesCS3A03G0413400.1.CDS"/>
    <property type="gene ID" value="TraesCS3A03G0413400"/>
</dbReference>
<proteinExistence type="predicted"/>
<keyword evidence="2" id="KW-1185">Reference proteome</keyword>
<organism evidence="1">
    <name type="scientific">Triticum aestivum</name>
    <name type="common">Wheat</name>
    <dbReference type="NCBI Taxonomy" id="4565"/>
    <lineage>
        <taxon>Eukaryota</taxon>
        <taxon>Viridiplantae</taxon>
        <taxon>Streptophyta</taxon>
        <taxon>Embryophyta</taxon>
        <taxon>Tracheophyta</taxon>
        <taxon>Spermatophyta</taxon>
        <taxon>Magnoliopsida</taxon>
        <taxon>Liliopsida</taxon>
        <taxon>Poales</taxon>
        <taxon>Poaceae</taxon>
        <taxon>BOP clade</taxon>
        <taxon>Pooideae</taxon>
        <taxon>Triticodae</taxon>
        <taxon>Triticeae</taxon>
        <taxon>Triticinae</taxon>
        <taxon>Triticum</taxon>
    </lineage>
</organism>
<dbReference type="Proteomes" id="UP000019116">
    <property type="component" value="Chromosome 3A"/>
</dbReference>
<evidence type="ECO:0000313" key="1">
    <source>
        <dbReference type="EnsemblPlants" id="TraesCS3A02G174200.1"/>
    </source>
</evidence>
<reference evidence="1" key="2">
    <citation type="submission" date="2018-10" db="UniProtKB">
        <authorList>
            <consortium name="EnsemblPlants"/>
        </authorList>
    </citation>
    <scope>IDENTIFICATION</scope>
</reference>
<dbReference type="Gramene" id="TraesCLE_scaffold_045568_01G000300.1">
    <property type="protein sequence ID" value="TraesCLE_scaffold_045568_01G000300.1"/>
    <property type="gene ID" value="TraesCLE_scaffold_045568_01G000300"/>
</dbReference>
<name>A0A3B6EG87_WHEAT</name>
<evidence type="ECO:0000313" key="2">
    <source>
        <dbReference type="Proteomes" id="UP000019116"/>
    </source>
</evidence>
<dbReference type="Gramene" id="TraesCS3A02G174200.1">
    <property type="protein sequence ID" value="TraesCS3A02G174200.1"/>
    <property type="gene ID" value="TraesCS3A02G174200"/>
</dbReference>
<protein>
    <submittedName>
        <fullName evidence="1">Uncharacterized protein</fullName>
    </submittedName>
</protein>
<sequence>MATAEATGEGSEFLSDPVDRFPLPDLAADESLVSGGGNQTFVCTATEFSIGDVGDAAVTLEVDLQSECNVVALSAPNSEQSTGKDDPQAPGWTKRLLVGHAPEVLKNALRVPAE</sequence>
<accession>A0A3B6EG87</accession>
<dbReference type="Gramene" id="TraesRN3A0100420700.1">
    <property type="protein sequence ID" value="TraesRN3A0100420700.1"/>
    <property type="gene ID" value="TraesRN3A0100420700"/>
</dbReference>
<dbReference type="Gramene" id="TraesCAD_scaffold_005472_01G000300.1">
    <property type="protein sequence ID" value="TraesCAD_scaffold_005472_01G000300.1"/>
    <property type="gene ID" value="TraesCAD_scaffold_005472_01G000300"/>
</dbReference>
<dbReference type="Gramene" id="TraesROB_scaffold_004802_01G000300.1">
    <property type="protein sequence ID" value="TraesROB_scaffold_004802_01G000300.1"/>
    <property type="gene ID" value="TraesROB_scaffold_004802_01G000300"/>
</dbReference>
<dbReference type="AlphaFoldDB" id="A0A3B6EG87"/>
<dbReference type="Gramene" id="TraesWEE_scaffold_032160_01G000200.1">
    <property type="protein sequence ID" value="TraesWEE_scaffold_032160_01G000200.1"/>
    <property type="gene ID" value="TraesWEE_scaffold_032160_01G000200"/>
</dbReference>